<dbReference type="InterPro" id="IPR000859">
    <property type="entry name" value="CUB_dom"/>
</dbReference>
<evidence type="ECO:0000256" key="3">
    <source>
        <dbReference type="SAM" id="SignalP"/>
    </source>
</evidence>
<evidence type="ECO:0000313" key="5">
    <source>
        <dbReference type="EMBL" id="TGZ76068.1"/>
    </source>
</evidence>
<evidence type="ECO:0000259" key="4">
    <source>
        <dbReference type="PROSITE" id="PS01180"/>
    </source>
</evidence>
<evidence type="ECO:0000256" key="1">
    <source>
        <dbReference type="ARBA" id="ARBA00023157"/>
    </source>
</evidence>
<dbReference type="EMBL" id="SJOL01000002">
    <property type="protein sequence ID" value="TGZ76068.1"/>
    <property type="molecule type" value="Genomic_DNA"/>
</dbReference>
<evidence type="ECO:0000256" key="2">
    <source>
        <dbReference type="PROSITE-ProRule" id="PRU00059"/>
    </source>
</evidence>
<organism evidence="5 6">
    <name type="scientific">Opisthorchis felineus</name>
    <dbReference type="NCBI Taxonomy" id="147828"/>
    <lineage>
        <taxon>Eukaryota</taxon>
        <taxon>Metazoa</taxon>
        <taxon>Spiralia</taxon>
        <taxon>Lophotrochozoa</taxon>
        <taxon>Platyhelminthes</taxon>
        <taxon>Trematoda</taxon>
        <taxon>Digenea</taxon>
        <taxon>Opisthorchiida</taxon>
        <taxon>Opisthorchiata</taxon>
        <taxon>Opisthorchiidae</taxon>
        <taxon>Opisthorchis</taxon>
    </lineage>
</organism>
<name>A0A4S2MNC1_OPIFE</name>
<sequence length="218" mass="23966">MLFFGVSFLCFLYFGRFWPTIEERSMEPALLCENSNPNGSGLITAPEVDIPYRCVWYIFAIMSGRVSVTVQVASTYPSSDKPCPGNYLALFDGPSLNSTLIANFTNEPLYSFSSRQSVMTVLIVKLNMECEFYALALYSTTFDGTIGTTTTTTTTFEPPSFIKPELTTTGETSSVASASNETVVLSVTPSLNAPMVNNNNNNTDLEPNSTEYDITYIL</sequence>
<feature type="signal peptide" evidence="3">
    <location>
        <begin position="1"/>
        <end position="17"/>
    </location>
</feature>
<keyword evidence="3" id="KW-0732">Signal</keyword>
<protein>
    <recommendedName>
        <fullName evidence="4">CUB domain-containing protein</fullName>
    </recommendedName>
</protein>
<dbReference type="OrthoDB" id="10063988at2759"/>
<proteinExistence type="predicted"/>
<comment type="caution">
    <text evidence="5">The sequence shown here is derived from an EMBL/GenBank/DDBJ whole genome shotgun (WGS) entry which is preliminary data.</text>
</comment>
<keyword evidence="1" id="KW-1015">Disulfide bond</keyword>
<dbReference type="AlphaFoldDB" id="A0A4S2MNC1"/>
<evidence type="ECO:0000313" key="6">
    <source>
        <dbReference type="Proteomes" id="UP000308267"/>
    </source>
</evidence>
<feature type="chain" id="PRO_5020916206" description="CUB domain-containing protein" evidence="3">
    <location>
        <begin position="18"/>
        <end position="218"/>
    </location>
</feature>
<dbReference type="Gene3D" id="2.60.120.290">
    <property type="entry name" value="Spermadhesin, CUB domain"/>
    <property type="match status" value="1"/>
</dbReference>
<gene>
    <name evidence="5" type="ORF">CRM22_000010</name>
</gene>
<dbReference type="InterPro" id="IPR035914">
    <property type="entry name" value="Sperma_CUB_dom_sf"/>
</dbReference>
<comment type="caution">
    <text evidence="2">Lacks conserved residue(s) required for the propagation of feature annotation.</text>
</comment>
<reference evidence="5 6" key="1">
    <citation type="journal article" date="2019" name="BMC Genomics">
        <title>New insights from Opisthorchis felineus genome: update on genomics of the epidemiologically important liver flukes.</title>
        <authorList>
            <person name="Ershov N.I."/>
            <person name="Mordvinov V.A."/>
            <person name="Prokhortchouk E.B."/>
            <person name="Pakharukova M.Y."/>
            <person name="Gunbin K.V."/>
            <person name="Ustyantsev K."/>
            <person name="Genaev M.A."/>
            <person name="Blinov A.G."/>
            <person name="Mazur A."/>
            <person name="Boulygina E."/>
            <person name="Tsygankova S."/>
            <person name="Khrameeva E."/>
            <person name="Chekanov N."/>
            <person name="Fan G."/>
            <person name="Xiao A."/>
            <person name="Zhang H."/>
            <person name="Xu X."/>
            <person name="Yang H."/>
            <person name="Solovyev V."/>
            <person name="Lee S.M."/>
            <person name="Liu X."/>
            <person name="Afonnikov D.A."/>
            <person name="Skryabin K.G."/>
        </authorList>
    </citation>
    <scope>NUCLEOTIDE SEQUENCE [LARGE SCALE GENOMIC DNA]</scope>
    <source>
        <strain evidence="5">AK-0245</strain>
        <tissue evidence="5">Whole organism</tissue>
    </source>
</reference>
<dbReference type="PROSITE" id="PS01180">
    <property type="entry name" value="CUB"/>
    <property type="match status" value="1"/>
</dbReference>
<dbReference type="SUPFAM" id="SSF49854">
    <property type="entry name" value="Spermadhesin, CUB domain"/>
    <property type="match status" value="1"/>
</dbReference>
<feature type="domain" description="CUB" evidence="4">
    <location>
        <begin position="32"/>
        <end position="145"/>
    </location>
</feature>
<accession>A0A4S2MNC1</accession>
<dbReference type="Proteomes" id="UP000308267">
    <property type="component" value="Unassembled WGS sequence"/>
</dbReference>
<keyword evidence="6" id="KW-1185">Reference proteome</keyword>